<dbReference type="InterPro" id="IPR041489">
    <property type="entry name" value="PDZ_6"/>
</dbReference>
<keyword evidence="4" id="KW-0720">Serine protease</keyword>
<evidence type="ECO:0000256" key="1">
    <source>
        <dbReference type="ARBA" id="ARBA00009179"/>
    </source>
</evidence>
<dbReference type="Gene3D" id="2.30.42.10">
    <property type="match status" value="1"/>
</dbReference>
<evidence type="ECO:0000256" key="6">
    <source>
        <dbReference type="SAM" id="SignalP"/>
    </source>
</evidence>
<evidence type="ECO:0000313" key="9">
    <source>
        <dbReference type="Proteomes" id="UP001500897"/>
    </source>
</evidence>
<dbReference type="SMART" id="SM00245">
    <property type="entry name" value="TSPc"/>
    <property type="match status" value="1"/>
</dbReference>
<dbReference type="CDD" id="cd06782">
    <property type="entry name" value="cpPDZ_CPP-like"/>
    <property type="match status" value="1"/>
</dbReference>
<feature type="chain" id="PRO_5045036885" evidence="6">
    <location>
        <begin position="19"/>
        <end position="407"/>
    </location>
</feature>
<organism evidence="8 9">
    <name type="scientific">Kitasatospora saccharophila</name>
    <dbReference type="NCBI Taxonomy" id="407973"/>
    <lineage>
        <taxon>Bacteria</taxon>
        <taxon>Bacillati</taxon>
        <taxon>Actinomycetota</taxon>
        <taxon>Actinomycetes</taxon>
        <taxon>Kitasatosporales</taxon>
        <taxon>Streptomycetaceae</taxon>
        <taxon>Kitasatospora</taxon>
    </lineage>
</organism>
<accession>A0ABN2WFV4</accession>
<gene>
    <name evidence="8" type="ORF">GCM10009759_16110</name>
</gene>
<dbReference type="Pfam" id="PF03572">
    <property type="entry name" value="Peptidase_S41"/>
    <property type="match status" value="1"/>
</dbReference>
<keyword evidence="6" id="KW-0732">Signal</keyword>
<keyword evidence="2" id="KW-0645">Protease</keyword>
<name>A0ABN2WFV4_9ACTN</name>
<dbReference type="Gene3D" id="3.30.750.44">
    <property type="match status" value="1"/>
</dbReference>
<evidence type="ECO:0000256" key="4">
    <source>
        <dbReference type="ARBA" id="ARBA00022825"/>
    </source>
</evidence>
<keyword evidence="9" id="KW-1185">Reference proteome</keyword>
<dbReference type="InterPro" id="IPR005151">
    <property type="entry name" value="Tail-specific_protease"/>
</dbReference>
<feature type="region of interest" description="Disordered" evidence="5">
    <location>
        <begin position="349"/>
        <end position="407"/>
    </location>
</feature>
<dbReference type="SUPFAM" id="SSF50156">
    <property type="entry name" value="PDZ domain-like"/>
    <property type="match status" value="1"/>
</dbReference>
<feature type="region of interest" description="Disordered" evidence="5">
    <location>
        <begin position="316"/>
        <end position="336"/>
    </location>
</feature>
<keyword evidence="3" id="KW-0378">Hydrolase</keyword>
<dbReference type="SMART" id="SM00228">
    <property type="entry name" value="PDZ"/>
    <property type="match status" value="1"/>
</dbReference>
<dbReference type="InterPro" id="IPR036034">
    <property type="entry name" value="PDZ_sf"/>
</dbReference>
<dbReference type="SUPFAM" id="SSF52096">
    <property type="entry name" value="ClpP/crotonase"/>
    <property type="match status" value="1"/>
</dbReference>
<reference evidence="9" key="1">
    <citation type="journal article" date="2019" name="Int. J. Syst. Evol. Microbiol.">
        <title>The Global Catalogue of Microorganisms (GCM) 10K type strain sequencing project: providing services to taxonomists for standard genome sequencing and annotation.</title>
        <authorList>
            <consortium name="The Broad Institute Genomics Platform"/>
            <consortium name="The Broad Institute Genome Sequencing Center for Infectious Disease"/>
            <person name="Wu L."/>
            <person name="Ma J."/>
        </authorList>
    </citation>
    <scope>NUCLEOTIDE SEQUENCE [LARGE SCALE GENOMIC DNA]</scope>
    <source>
        <strain evidence="9">JCM 14559</strain>
    </source>
</reference>
<dbReference type="InterPro" id="IPR029045">
    <property type="entry name" value="ClpP/crotonase-like_dom_sf"/>
</dbReference>
<evidence type="ECO:0000313" key="8">
    <source>
        <dbReference type="EMBL" id="GAA2091478.1"/>
    </source>
</evidence>
<dbReference type="PANTHER" id="PTHR32060">
    <property type="entry name" value="TAIL-SPECIFIC PROTEASE"/>
    <property type="match status" value="1"/>
</dbReference>
<dbReference type="Gene3D" id="3.90.226.10">
    <property type="entry name" value="2-enoyl-CoA Hydratase, Chain A, domain 1"/>
    <property type="match status" value="1"/>
</dbReference>
<proteinExistence type="inferred from homology"/>
<protein>
    <submittedName>
        <fullName evidence="8">S41 family peptidase</fullName>
    </submittedName>
</protein>
<evidence type="ECO:0000256" key="2">
    <source>
        <dbReference type="ARBA" id="ARBA00022670"/>
    </source>
</evidence>
<feature type="signal peptide" evidence="6">
    <location>
        <begin position="1"/>
        <end position="18"/>
    </location>
</feature>
<evidence type="ECO:0000256" key="3">
    <source>
        <dbReference type="ARBA" id="ARBA00022801"/>
    </source>
</evidence>
<feature type="domain" description="PDZ" evidence="7">
    <location>
        <begin position="72"/>
        <end position="138"/>
    </location>
</feature>
<evidence type="ECO:0000256" key="5">
    <source>
        <dbReference type="SAM" id="MobiDB-lite"/>
    </source>
</evidence>
<dbReference type="PROSITE" id="PS50106">
    <property type="entry name" value="PDZ"/>
    <property type="match status" value="1"/>
</dbReference>
<comment type="caution">
    <text evidence="8">The sequence shown here is derived from an EMBL/GenBank/DDBJ whole genome shotgun (WGS) entry which is preliminary data.</text>
</comment>
<sequence length="407" mass="39659">MTLGLVFGAVLFAGAASGAWGEPDGSTRAPSSSEALPPTADLAGADLTPQQARQLVGDSGDRWAAYLSPQQYADLTGGRYAGVGLSVDREAGGPTLVAEVLPGSPAARAGIEAGDRLVTVDGTPAEQLPVTELVSRLRGGPAGSAVAVGVLDGTGPVRQLTLTRAELAAREVEADHPAPGVARIAVHAFTEGVGDQVRAAAAGAGGVVLDLRGNSGGLVEEAVDTASVFLDGGPVASYQANGEHRELTAAAGRSTAVPLVVLVDGGTMSAAELLAGALQDRGRAVLVGSRTFGKGTVQQPSRLADGSVLELTVGHYRTPAGRSPDGTGFQPDVPAAGEDPEALALRVLDGLSGSGPTAPAAAPTPATASTAAPGAPAGPADPAAPAASPGPGASAGPATAPADPAAP</sequence>
<comment type="similarity">
    <text evidence="1">Belongs to the peptidase S41A family.</text>
</comment>
<dbReference type="Pfam" id="PF17820">
    <property type="entry name" value="PDZ_6"/>
    <property type="match status" value="1"/>
</dbReference>
<dbReference type="InterPro" id="IPR004447">
    <property type="entry name" value="Peptidase_S41A"/>
</dbReference>
<dbReference type="CDD" id="cd07560">
    <property type="entry name" value="Peptidase_S41_CPP"/>
    <property type="match status" value="1"/>
</dbReference>
<dbReference type="InterPro" id="IPR001478">
    <property type="entry name" value="PDZ"/>
</dbReference>
<feature type="compositionally biased region" description="Low complexity" evidence="5">
    <location>
        <begin position="354"/>
        <end position="407"/>
    </location>
</feature>
<evidence type="ECO:0000259" key="7">
    <source>
        <dbReference type="PROSITE" id="PS50106"/>
    </source>
</evidence>
<dbReference type="Proteomes" id="UP001500897">
    <property type="component" value="Unassembled WGS sequence"/>
</dbReference>
<dbReference type="EMBL" id="BAAANS010000008">
    <property type="protein sequence ID" value="GAA2091478.1"/>
    <property type="molecule type" value="Genomic_DNA"/>
</dbReference>
<dbReference type="PANTHER" id="PTHR32060:SF30">
    <property type="entry name" value="CARBOXY-TERMINAL PROCESSING PROTEASE CTPA"/>
    <property type="match status" value="1"/>
</dbReference>